<evidence type="ECO:0000256" key="1">
    <source>
        <dbReference type="SAM" id="Coils"/>
    </source>
</evidence>
<reference evidence="2 3" key="1">
    <citation type="submission" date="2018-06" db="EMBL/GenBank/DDBJ databases">
        <title>Comparative genomics reveals the genomic features of Rhizophagus irregularis, R. cerebriforme, R. diaphanum and Gigaspora rosea, and their symbiotic lifestyle signature.</title>
        <authorList>
            <person name="Morin E."/>
            <person name="San Clemente H."/>
            <person name="Chen E.C.H."/>
            <person name="De La Providencia I."/>
            <person name="Hainaut M."/>
            <person name="Kuo A."/>
            <person name="Kohler A."/>
            <person name="Murat C."/>
            <person name="Tang N."/>
            <person name="Roy S."/>
            <person name="Loubradou J."/>
            <person name="Henrissat B."/>
            <person name="Grigoriev I.V."/>
            <person name="Corradi N."/>
            <person name="Roux C."/>
            <person name="Martin F.M."/>
        </authorList>
    </citation>
    <scope>NUCLEOTIDE SEQUENCE [LARGE SCALE GENOMIC DNA]</scope>
    <source>
        <strain evidence="2 3">DAOM 227022</strain>
    </source>
</reference>
<dbReference type="InterPro" id="IPR035979">
    <property type="entry name" value="RBD_domain_sf"/>
</dbReference>
<evidence type="ECO:0000313" key="3">
    <source>
        <dbReference type="Proteomes" id="UP000265703"/>
    </source>
</evidence>
<evidence type="ECO:0008006" key="4">
    <source>
        <dbReference type="Google" id="ProtNLM"/>
    </source>
</evidence>
<evidence type="ECO:0000313" key="2">
    <source>
        <dbReference type="EMBL" id="RIA92075.1"/>
    </source>
</evidence>
<dbReference type="GO" id="GO:0003676">
    <property type="term" value="F:nucleic acid binding"/>
    <property type="evidence" value="ECO:0007669"/>
    <property type="project" value="InterPro"/>
</dbReference>
<organism evidence="2 3">
    <name type="scientific">Glomus cerebriforme</name>
    <dbReference type="NCBI Taxonomy" id="658196"/>
    <lineage>
        <taxon>Eukaryota</taxon>
        <taxon>Fungi</taxon>
        <taxon>Fungi incertae sedis</taxon>
        <taxon>Mucoromycota</taxon>
        <taxon>Glomeromycotina</taxon>
        <taxon>Glomeromycetes</taxon>
        <taxon>Glomerales</taxon>
        <taxon>Glomeraceae</taxon>
        <taxon>Glomus</taxon>
    </lineage>
</organism>
<comment type="caution">
    <text evidence="2">The sequence shown here is derived from an EMBL/GenBank/DDBJ whole genome shotgun (WGS) entry which is preliminary data.</text>
</comment>
<proteinExistence type="predicted"/>
<dbReference type="AlphaFoldDB" id="A0A397T6U8"/>
<feature type="coiled-coil region" evidence="1">
    <location>
        <begin position="26"/>
        <end position="53"/>
    </location>
</feature>
<dbReference type="OrthoDB" id="2314798at2759"/>
<dbReference type="Proteomes" id="UP000265703">
    <property type="component" value="Unassembled WGS sequence"/>
</dbReference>
<keyword evidence="1" id="KW-0175">Coiled coil</keyword>
<keyword evidence="3" id="KW-1185">Reference proteome</keyword>
<dbReference type="EMBL" id="QKYT01000135">
    <property type="protein sequence ID" value="RIA92075.1"/>
    <property type="molecule type" value="Genomic_DNA"/>
</dbReference>
<name>A0A397T6U8_9GLOM</name>
<protein>
    <recommendedName>
        <fullName evidence="4">RRM domain-containing protein</fullName>
    </recommendedName>
</protein>
<sequence>MSSMSMNNHYDHCNNCIECKKKHNQIEEYDKIISSLRAKIIVLQDELLLAQKEIIEYQGLINLKRIDYVDSASHSNDDDSGQWHISSERQRDFVHNDQFKLFFGNIVSPITKNLLINRIENDFGRVVEYYKDPISPFAFVHFADSSGYYTALNQGSIRVEGVNVRIEMPRPKRT</sequence>
<accession>A0A397T6U8</accession>
<dbReference type="SUPFAM" id="SSF54928">
    <property type="entry name" value="RNA-binding domain, RBD"/>
    <property type="match status" value="1"/>
</dbReference>
<gene>
    <name evidence="2" type="ORF">C1645_821147</name>
</gene>